<feature type="transmembrane region" description="Helical" evidence="6">
    <location>
        <begin position="112"/>
        <end position="132"/>
    </location>
</feature>
<evidence type="ECO:0000256" key="4">
    <source>
        <dbReference type="ARBA" id="ARBA00022989"/>
    </source>
</evidence>
<evidence type="ECO:0000256" key="3">
    <source>
        <dbReference type="ARBA" id="ARBA00022692"/>
    </source>
</evidence>
<feature type="transmembrane region" description="Helical" evidence="6">
    <location>
        <begin position="159"/>
        <end position="176"/>
    </location>
</feature>
<evidence type="ECO:0000256" key="6">
    <source>
        <dbReference type="SAM" id="Phobius"/>
    </source>
</evidence>
<accession>A0A7J2TLV1</accession>
<dbReference type="GO" id="GO:0015658">
    <property type="term" value="F:branched-chain amino acid transmembrane transporter activity"/>
    <property type="evidence" value="ECO:0007669"/>
    <property type="project" value="InterPro"/>
</dbReference>
<keyword evidence="5 6" id="KW-0472">Membrane</keyword>
<reference evidence="7" key="1">
    <citation type="journal article" date="2020" name="mSystems">
        <title>Genome- and Community-Level Interaction Insights into Carbon Utilization and Element Cycling Functions of Hydrothermarchaeota in Hydrothermal Sediment.</title>
        <authorList>
            <person name="Zhou Z."/>
            <person name="Liu Y."/>
            <person name="Xu W."/>
            <person name="Pan J."/>
            <person name="Luo Z.H."/>
            <person name="Li M."/>
        </authorList>
    </citation>
    <scope>NUCLEOTIDE SEQUENCE [LARGE SCALE GENOMIC DNA]</scope>
    <source>
        <strain evidence="7">SpSt-26</strain>
    </source>
</reference>
<protein>
    <submittedName>
        <fullName evidence="7">Branched-chain amino acid ABC transporter permease</fullName>
    </submittedName>
</protein>
<keyword evidence="3 6" id="KW-0812">Transmembrane</keyword>
<organism evidence="7">
    <name type="scientific">Archaeoglobus fulgidus</name>
    <dbReference type="NCBI Taxonomy" id="2234"/>
    <lineage>
        <taxon>Archaea</taxon>
        <taxon>Methanobacteriati</taxon>
        <taxon>Methanobacteriota</taxon>
        <taxon>Archaeoglobi</taxon>
        <taxon>Archaeoglobales</taxon>
        <taxon>Archaeoglobaceae</taxon>
        <taxon>Archaeoglobus</taxon>
    </lineage>
</organism>
<dbReference type="PANTHER" id="PTHR30482:SF20">
    <property type="entry name" value="HIGH-AFFINITY BRANCHED-CHAIN AMINO ACID TRANSPORT SYSTEM PERMEASE PROTEIN LIVM"/>
    <property type="match status" value="1"/>
</dbReference>
<comment type="caution">
    <text evidence="7">The sequence shown here is derived from an EMBL/GenBank/DDBJ whole genome shotgun (WGS) entry which is preliminary data.</text>
</comment>
<comment type="subcellular location">
    <subcellularLocation>
        <location evidence="1">Cell membrane</location>
        <topology evidence="1">Multi-pass membrane protein</topology>
    </subcellularLocation>
</comment>
<feature type="transmembrane region" description="Helical" evidence="6">
    <location>
        <begin position="239"/>
        <end position="266"/>
    </location>
</feature>
<dbReference type="InterPro" id="IPR043428">
    <property type="entry name" value="LivM-like"/>
</dbReference>
<feature type="transmembrane region" description="Helical" evidence="6">
    <location>
        <begin position="86"/>
        <end position="106"/>
    </location>
</feature>
<feature type="transmembrane region" description="Helical" evidence="6">
    <location>
        <begin position="286"/>
        <end position="304"/>
    </location>
</feature>
<feature type="transmembrane region" description="Helical" evidence="6">
    <location>
        <begin position="29"/>
        <end position="49"/>
    </location>
</feature>
<dbReference type="Pfam" id="PF02653">
    <property type="entry name" value="BPD_transp_2"/>
    <property type="match status" value="1"/>
</dbReference>
<name>A0A7J2TLV1_ARCFL</name>
<gene>
    <name evidence="7" type="ORF">ENP88_08140</name>
</gene>
<evidence type="ECO:0000256" key="2">
    <source>
        <dbReference type="ARBA" id="ARBA00022475"/>
    </source>
</evidence>
<sequence>MKVELAQLIILSAILSLLPFFVPSAYLYLIGLALVFAVIVVSWDLIVGYAGQVNLGHTTFVGLGAYTAAILQVPSRIGISLEVHPFVAIILAGIVSATIALGIGLVTLRLKGYYFSLVTAILPLVFMQKVFIWKDVFGGEEGFSIPLEKAVFSTTIEKYYFALLFMLLSVLFMLYISNSRLGLRFKAIRDSEELSEALGINVTYYKILALVISSFFAGIAGATFVNYRLTVSPDLYDVSLMLLIILSAVIGGLGSLIGPLLMGLIIYLAKNWWLTAFRFGIINEEVILYITLILVAILMPRGVYNEIRQRLRLISLFYRRT</sequence>
<feature type="transmembrane region" description="Helical" evidence="6">
    <location>
        <begin position="204"/>
        <end position="227"/>
    </location>
</feature>
<dbReference type="PANTHER" id="PTHR30482">
    <property type="entry name" value="HIGH-AFFINITY BRANCHED-CHAIN AMINO ACID TRANSPORT SYSTEM PERMEASE"/>
    <property type="match status" value="1"/>
</dbReference>
<proteinExistence type="predicted"/>
<dbReference type="InterPro" id="IPR001851">
    <property type="entry name" value="ABC_transp_permease"/>
</dbReference>
<evidence type="ECO:0000256" key="5">
    <source>
        <dbReference type="ARBA" id="ARBA00023136"/>
    </source>
</evidence>
<evidence type="ECO:0000256" key="1">
    <source>
        <dbReference type="ARBA" id="ARBA00004651"/>
    </source>
</evidence>
<keyword evidence="2" id="KW-1003">Cell membrane</keyword>
<dbReference type="EMBL" id="DSLA01000130">
    <property type="protein sequence ID" value="HEH36081.1"/>
    <property type="molecule type" value="Genomic_DNA"/>
</dbReference>
<keyword evidence="4 6" id="KW-1133">Transmembrane helix</keyword>
<evidence type="ECO:0000313" key="7">
    <source>
        <dbReference type="EMBL" id="HEH36081.1"/>
    </source>
</evidence>
<dbReference type="GO" id="GO:0005886">
    <property type="term" value="C:plasma membrane"/>
    <property type="evidence" value="ECO:0007669"/>
    <property type="project" value="UniProtKB-SubCell"/>
</dbReference>
<dbReference type="CDD" id="cd06581">
    <property type="entry name" value="TM_PBP1_LivM_like"/>
    <property type="match status" value="1"/>
</dbReference>
<dbReference type="AlphaFoldDB" id="A0A7J2TLV1"/>
<feature type="transmembrane region" description="Helical" evidence="6">
    <location>
        <begin position="55"/>
        <end position="74"/>
    </location>
</feature>